<dbReference type="PANTHER" id="PTHR31605:SF0">
    <property type="entry name" value="GLYCEROL-3-PHOSPHATE O-ACYLTRANSFERASE 1"/>
    <property type="match status" value="1"/>
</dbReference>
<sequence>MVEAAKAEPWTYFFIRLLFRFVLNVFYGSIVIENEHYIPPNGTPCVIAANHSNSLTDAILLIASVPRKRRSLLRMTAKDTQFGKKTFTSWLIESVGTVPIKRQREHGDDTDNTVAMENLVKSLGAGDCVCLFPEGMSRYHPGMAPMKTGVARIISDTLTAEKDRDDFELTLLTASITYMHRERFRSDVLISFNPPLKLRPKDFPQLVRPVDFATIRSLTAFMQSQVSSGTIDAPNWNIVRVAKLAARMYAPLGTSMTLGDHVRVTRIFADAFSGRIAQKWEESGEQGGWKSDQSDTTEGKSRDTENKEIQQKRDILAKDLGEYQDFLTHLGIKDERIRRALPRAFLFYRIILRLSWMLFLLTISIPGLILWAPIYATTSYAVWRFKLSGPIWDTFDEIAQYKMIYGLASGVFVYAFCLAVSWPISFATVWMVPLIMWLTLRWWEDAVSAARALNALLRLFLLGRHELGRTKAWREKLYGRVMDLAADIGLPSDPESYFTSRGGREKGRIRGNWESGSRYFSLRRRRKRDWNEALRWYDVTDYPAGETPS</sequence>
<organism evidence="4 5">
    <name type="scientific">Serendipita vermifera MAFF 305830</name>
    <dbReference type="NCBI Taxonomy" id="933852"/>
    <lineage>
        <taxon>Eukaryota</taxon>
        <taxon>Fungi</taxon>
        <taxon>Dikarya</taxon>
        <taxon>Basidiomycota</taxon>
        <taxon>Agaricomycotina</taxon>
        <taxon>Agaricomycetes</taxon>
        <taxon>Sebacinales</taxon>
        <taxon>Serendipitaceae</taxon>
        <taxon>Serendipita</taxon>
    </lineage>
</organism>
<evidence type="ECO:0000259" key="3">
    <source>
        <dbReference type="SMART" id="SM00563"/>
    </source>
</evidence>
<dbReference type="HOGENOM" id="CLU_509122_0_0_1"/>
<feature type="transmembrane region" description="Helical" evidence="2">
    <location>
        <begin position="346"/>
        <end position="374"/>
    </location>
</feature>
<dbReference type="InterPro" id="IPR052744">
    <property type="entry name" value="GPAT/DAPAT"/>
</dbReference>
<feature type="compositionally biased region" description="Basic and acidic residues" evidence="1">
    <location>
        <begin position="297"/>
        <end position="308"/>
    </location>
</feature>
<dbReference type="Proteomes" id="UP000054097">
    <property type="component" value="Unassembled WGS sequence"/>
</dbReference>
<dbReference type="SUPFAM" id="SSF69593">
    <property type="entry name" value="Glycerol-3-phosphate (1)-acyltransferase"/>
    <property type="match status" value="1"/>
</dbReference>
<keyword evidence="2" id="KW-0812">Transmembrane</keyword>
<gene>
    <name evidence="4" type="ORF">M408DRAFT_16358</name>
</gene>
<protein>
    <recommendedName>
        <fullName evidence="3">Phospholipid/glycerol acyltransferase domain-containing protein</fullName>
    </recommendedName>
</protein>
<keyword evidence="2" id="KW-1133">Transmembrane helix</keyword>
<feature type="transmembrane region" description="Helical" evidence="2">
    <location>
        <begin position="12"/>
        <end position="32"/>
    </location>
</feature>
<accession>A0A0C3AUC2</accession>
<dbReference type="EMBL" id="KN824294">
    <property type="protein sequence ID" value="KIM28150.1"/>
    <property type="molecule type" value="Genomic_DNA"/>
</dbReference>
<evidence type="ECO:0000256" key="1">
    <source>
        <dbReference type="SAM" id="MobiDB-lite"/>
    </source>
</evidence>
<dbReference type="AlphaFoldDB" id="A0A0C3AUC2"/>
<dbReference type="CDD" id="cd07992">
    <property type="entry name" value="LPLAT_AAK14816-like"/>
    <property type="match status" value="1"/>
</dbReference>
<dbReference type="GO" id="GO:0004366">
    <property type="term" value="F:glycerol-3-phosphate O-acyltransferase activity"/>
    <property type="evidence" value="ECO:0007669"/>
    <property type="project" value="TreeGrafter"/>
</dbReference>
<reference evidence="4 5" key="1">
    <citation type="submission" date="2014-04" db="EMBL/GenBank/DDBJ databases">
        <authorList>
            <consortium name="DOE Joint Genome Institute"/>
            <person name="Kuo A."/>
            <person name="Zuccaro A."/>
            <person name="Kohler A."/>
            <person name="Nagy L.G."/>
            <person name="Floudas D."/>
            <person name="Copeland A."/>
            <person name="Barry K.W."/>
            <person name="Cichocki N."/>
            <person name="Veneault-Fourrey C."/>
            <person name="LaButti K."/>
            <person name="Lindquist E.A."/>
            <person name="Lipzen A."/>
            <person name="Lundell T."/>
            <person name="Morin E."/>
            <person name="Murat C."/>
            <person name="Sun H."/>
            <person name="Tunlid A."/>
            <person name="Henrissat B."/>
            <person name="Grigoriev I.V."/>
            <person name="Hibbett D.S."/>
            <person name="Martin F."/>
            <person name="Nordberg H.P."/>
            <person name="Cantor M.N."/>
            <person name="Hua S.X."/>
        </authorList>
    </citation>
    <scope>NUCLEOTIDE SEQUENCE [LARGE SCALE GENOMIC DNA]</scope>
    <source>
        <strain evidence="4 5">MAFF 305830</strain>
    </source>
</reference>
<dbReference type="GO" id="GO:0008654">
    <property type="term" value="P:phospholipid biosynthetic process"/>
    <property type="evidence" value="ECO:0007669"/>
    <property type="project" value="TreeGrafter"/>
</dbReference>
<dbReference type="InterPro" id="IPR002123">
    <property type="entry name" value="Plipid/glycerol_acylTrfase"/>
</dbReference>
<feature type="transmembrane region" description="Helical" evidence="2">
    <location>
        <begin position="411"/>
        <end position="432"/>
    </location>
</feature>
<name>A0A0C3AUC2_SERVB</name>
<dbReference type="Pfam" id="PF01553">
    <property type="entry name" value="Acyltransferase"/>
    <property type="match status" value="1"/>
</dbReference>
<dbReference type="PANTHER" id="PTHR31605">
    <property type="entry name" value="GLYCEROL-3-PHOSPHATE O-ACYLTRANSFERASE 1"/>
    <property type="match status" value="1"/>
</dbReference>
<keyword evidence="5" id="KW-1185">Reference proteome</keyword>
<evidence type="ECO:0000313" key="5">
    <source>
        <dbReference type="Proteomes" id="UP000054097"/>
    </source>
</evidence>
<keyword evidence="2" id="KW-0472">Membrane</keyword>
<feature type="region of interest" description="Disordered" evidence="1">
    <location>
        <begin position="280"/>
        <end position="308"/>
    </location>
</feature>
<reference evidence="5" key="2">
    <citation type="submission" date="2015-01" db="EMBL/GenBank/DDBJ databases">
        <title>Evolutionary Origins and Diversification of the Mycorrhizal Mutualists.</title>
        <authorList>
            <consortium name="DOE Joint Genome Institute"/>
            <consortium name="Mycorrhizal Genomics Consortium"/>
            <person name="Kohler A."/>
            <person name="Kuo A."/>
            <person name="Nagy L.G."/>
            <person name="Floudas D."/>
            <person name="Copeland A."/>
            <person name="Barry K.W."/>
            <person name="Cichocki N."/>
            <person name="Veneault-Fourrey C."/>
            <person name="LaButti K."/>
            <person name="Lindquist E.A."/>
            <person name="Lipzen A."/>
            <person name="Lundell T."/>
            <person name="Morin E."/>
            <person name="Murat C."/>
            <person name="Riley R."/>
            <person name="Ohm R."/>
            <person name="Sun H."/>
            <person name="Tunlid A."/>
            <person name="Henrissat B."/>
            <person name="Grigoriev I.V."/>
            <person name="Hibbett D.S."/>
            <person name="Martin F."/>
        </authorList>
    </citation>
    <scope>NUCLEOTIDE SEQUENCE [LARGE SCALE GENOMIC DNA]</scope>
    <source>
        <strain evidence="5">MAFF 305830</strain>
    </source>
</reference>
<evidence type="ECO:0000313" key="4">
    <source>
        <dbReference type="EMBL" id="KIM28150.1"/>
    </source>
</evidence>
<proteinExistence type="predicted"/>
<feature type="domain" description="Phospholipid/glycerol acyltransferase" evidence="3">
    <location>
        <begin position="45"/>
        <end position="179"/>
    </location>
</feature>
<dbReference type="SMART" id="SM00563">
    <property type="entry name" value="PlsC"/>
    <property type="match status" value="1"/>
</dbReference>
<dbReference type="OrthoDB" id="5567124at2759"/>
<dbReference type="GO" id="GO:0016287">
    <property type="term" value="F:glycerone-phosphate O-acyltransferase activity"/>
    <property type="evidence" value="ECO:0007669"/>
    <property type="project" value="TreeGrafter"/>
</dbReference>
<evidence type="ECO:0000256" key="2">
    <source>
        <dbReference type="SAM" id="Phobius"/>
    </source>
</evidence>